<feature type="domain" description="Peptidase U32 collagenase" evidence="2">
    <location>
        <begin position="4"/>
        <end position="29"/>
    </location>
</feature>
<gene>
    <name evidence="3" type="ORF">IAB28_06455</name>
</gene>
<dbReference type="PANTHER" id="PTHR30217:SF10">
    <property type="entry name" value="23S RRNA 5-HYDROXYCYTIDINE C2501 SYNTHASE"/>
    <property type="match status" value="1"/>
</dbReference>
<proteinExistence type="predicted"/>
<evidence type="ECO:0000259" key="2">
    <source>
        <dbReference type="Pfam" id="PF12392"/>
    </source>
</evidence>
<dbReference type="AlphaFoldDB" id="A0A9D1A4I6"/>
<evidence type="ECO:0000256" key="1">
    <source>
        <dbReference type="SAM" id="MobiDB-lite"/>
    </source>
</evidence>
<evidence type="ECO:0000313" key="3">
    <source>
        <dbReference type="EMBL" id="HIR05591.1"/>
    </source>
</evidence>
<accession>A0A9D1A4I6</accession>
<reference evidence="3" key="2">
    <citation type="journal article" date="2021" name="PeerJ">
        <title>Extensive microbial diversity within the chicken gut microbiome revealed by metagenomics and culture.</title>
        <authorList>
            <person name="Gilroy R."/>
            <person name="Ravi A."/>
            <person name="Getino M."/>
            <person name="Pursley I."/>
            <person name="Horton D.L."/>
            <person name="Alikhan N.F."/>
            <person name="Baker D."/>
            <person name="Gharbi K."/>
            <person name="Hall N."/>
            <person name="Watson M."/>
            <person name="Adriaenssens E.M."/>
            <person name="Foster-Nyarko E."/>
            <person name="Jarju S."/>
            <person name="Secka A."/>
            <person name="Antonio M."/>
            <person name="Oren A."/>
            <person name="Chaudhuri R.R."/>
            <person name="La Ragione R."/>
            <person name="Hildebrand F."/>
            <person name="Pallen M.J."/>
        </authorList>
    </citation>
    <scope>NUCLEOTIDE SEQUENCE</scope>
    <source>
        <strain evidence="3">CHK180-2868</strain>
    </source>
</reference>
<sequence>MYVEGNVFLPVQELNRLRREALSELEQAILSRYRRVAPEKLPDEEAAKEAACKDTAKETVGRDAAKETAGEHTAEEIAGKNTVLPKENWKEGEQKPEISVFVSTRDQFEAALPVLSAWSGQKGRTCSVYLASESFGAGSWKAAVSVCHERGIRCYLMLPRIFRKEAEVYFLKNRQAFLEAGFDAAGVGSMEEPGFFKEYAPELPLYFDHGMYCWNHLAGQAMERYGAARVTLPVELNQRELLEIGIRGELIVYGYLPMMVSAQCIRKTTEGCTGKPELLYLKDRKGKRFPVMNQCRFCYNTIYNCEPLSLFGLSAQTEELKAAAFRLNFTVEDGEQTRRILDVFDDEFVSCIGNSTFPGAYTRGHFRRGAE</sequence>
<protein>
    <submittedName>
        <fullName evidence="3">DUF3656 domain-containing protein</fullName>
    </submittedName>
</protein>
<evidence type="ECO:0000313" key="4">
    <source>
        <dbReference type="Proteomes" id="UP000824250"/>
    </source>
</evidence>
<comment type="caution">
    <text evidence="3">The sequence shown here is derived from an EMBL/GenBank/DDBJ whole genome shotgun (WGS) entry which is preliminary data.</text>
</comment>
<reference evidence="3" key="1">
    <citation type="submission" date="2020-10" db="EMBL/GenBank/DDBJ databases">
        <authorList>
            <person name="Gilroy R."/>
        </authorList>
    </citation>
    <scope>NUCLEOTIDE SEQUENCE</scope>
    <source>
        <strain evidence="3">CHK180-2868</strain>
    </source>
</reference>
<dbReference type="EMBL" id="DVGC01000034">
    <property type="protein sequence ID" value="HIR05591.1"/>
    <property type="molecule type" value="Genomic_DNA"/>
</dbReference>
<dbReference type="Pfam" id="PF01136">
    <property type="entry name" value="Peptidase_U32"/>
    <property type="match status" value="1"/>
</dbReference>
<dbReference type="InterPro" id="IPR020988">
    <property type="entry name" value="Pept_U32_collagenase"/>
</dbReference>
<dbReference type="PANTHER" id="PTHR30217">
    <property type="entry name" value="PEPTIDASE U32 FAMILY"/>
    <property type="match status" value="1"/>
</dbReference>
<dbReference type="InterPro" id="IPR051454">
    <property type="entry name" value="RNA/ubiquinone_mod_enzymes"/>
</dbReference>
<dbReference type="Pfam" id="PF12392">
    <property type="entry name" value="DUF3656"/>
    <property type="match status" value="1"/>
</dbReference>
<dbReference type="Proteomes" id="UP000824250">
    <property type="component" value="Unassembled WGS sequence"/>
</dbReference>
<feature type="region of interest" description="Disordered" evidence="1">
    <location>
        <begin position="44"/>
        <end position="73"/>
    </location>
</feature>
<name>A0A9D1A4I6_9FIRM</name>
<organism evidence="3 4">
    <name type="scientific">Candidatus Copromonas faecavium</name>
    <name type="common">nom. illeg.</name>
    <dbReference type="NCBI Taxonomy" id="2840740"/>
    <lineage>
        <taxon>Bacteria</taxon>
        <taxon>Bacillati</taxon>
        <taxon>Bacillota</taxon>
        <taxon>Clostridia</taxon>
        <taxon>Lachnospirales</taxon>
        <taxon>Lachnospiraceae</taxon>
        <taxon>Candidatus Copromonas (nom. illeg.)</taxon>
    </lineage>
</organism>
<dbReference type="InterPro" id="IPR001539">
    <property type="entry name" value="Peptidase_U32"/>
</dbReference>